<feature type="region of interest" description="Disordered" evidence="1">
    <location>
        <begin position="488"/>
        <end position="518"/>
    </location>
</feature>
<gene>
    <name evidence="3" type="primary">TOS8_3</name>
    <name evidence="3" type="ORF">AAF712_011352</name>
</gene>
<sequence length="704" mass="78265">MISLIGKWVTTNHRIPLSLLVPRCADILQKDRLILPELSKHLEDLANTKLIPVPGADAVIICSPHDFSLVPLTKETQCEQPAFMSMTELLEKLRSHGLSAKQVMTSVHSSWALSVMEMLQLYLDQAGKEEGPVKRDTRRQPCIQSLLHLNKCHGVLPTSVRLKNLTKEGSGAVSGGGFADIWKGRLDGTRSVCLKVLRVFTDNLDWTQLMRDLSNEILIWRQLQHPNILELLGIDTSLFEHTVAIVSPWMSNGTVMSFVRNREANFERKMRFIRGIVDGMLYLHEHDPPIIHGDIKGVNILVKDDEEPCIADFGLCSIEKETVLQTTSRAQERGSLPWLAPELMNPDDVPTFNDRSRDVYALGCTIAEVLSGSPPFSEKANAAQIILAVLLRNERPGRPPECPEWLWSLVTQCWKADPSKRLTVQEVSRRLNDLNGTRTEKTALLTAGGKSSLLPASDAHVGSPSSGAIAAVSLLPARNHYARSVPLNRTRSSPATTPSSSQPAPNPHSGEDKHRDAADDTSYSIRAGMINVGPQRPDKAQQNQARRFYNRLIGFFLHCFESRRVSPPPVVSPFSRPQRILCDSMIPNGLCAGTASNGHPYHDQSINHGDDQDAPDSPSVRVAHRRRSLKAAHTRPVPFSGVDLIEEVARTGYAKERPSPGLWDDNELRNAWKEYRVKYGLDTNTNWSSQVGRSFGALEEAHHE</sequence>
<dbReference type="PANTHER" id="PTHR44329">
    <property type="entry name" value="SERINE/THREONINE-PROTEIN KINASE TNNI3K-RELATED"/>
    <property type="match status" value="1"/>
</dbReference>
<dbReference type="GO" id="GO:0003677">
    <property type="term" value="F:DNA binding"/>
    <property type="evidence" value="ECO:0007669"/>
    <property type="project" value="UniProtKB-KW"/>
</dbReference>
<feature type="domain" description="Protein kinase" evidence="2">
    <location>
        <begin position="167"/>
        <end position="435"/>
    </location>
</feature>
<dbReference type="InterPro" id="IPR051681">
    <property type="entry name" value="Ser/Thr_Kinases-Pseudokinases"/>
</dbReference>
<proteinExistence type="predicted"/>
<keyword evidence="3" id="KW-0238">DNA-binding</keyword>
<dbReference type="SUPFAM" id="SSF56112">
    <property type="entry name" value="Protein kinase-like (PK-like)"/>
    <property type="match status" value="1"/>
</dbReference>
<dbReference type="PROSITE" id="PS00108">
    <property type="entry name" value="PROTEIN_KINASE_ST"/>
    <property type="match status" value="1"/>
</dbReference>
<name>A0ABR2ZKW8_9AGAR</name>
<dbReference type="Pfam" id="PF07714">
    <property type="entry name" value="PK_Tyr_Ser-Thr"/>
    <property type="match status" value="1"/>
</dbReference>
<protein>
    <submittedName>
        <fullName evidence="3">Homeobox protein tos8</fullName>
    </submittedName>
</protein>
<feature type="compositionally biased region" description="Low complexity" evidence="1">
    <location>
        <begin position="488"/>
        <end position="503"/>
    </location>
</feature>
<dbReference type="EMBL" id="JBBXMP010000122">
    <property type="protein sequence ID" value="KAL0061834.1"/>
    <property type="molecule type" value="Genomic_DNA"/>
</dbReference>
<evidence type="ECO:0000256" key="1">
    <source>
        <dbReference type="SAM" id="MobiDB-lite"/>
    </source>
</evidence>
<reference evidence="3 4" key="1">
    <citation type="submission" date="2024-05" db="EMBL/GenBank/DDBJ databases">
        <title>A draft genome resource for the thread blight pathogen Marasmius tenuissimus strain MS-2.</title>
        <authorList>
            <person name="Yulfo-Soto G.E."/>
            <person name="Baruah I.K."/>
            <person name="Amoako-Attah I."/>
            <person name="Bukari Y."/>
            <person name="Meinhardt L.W."/>
            <person name="Bailey B.A."/>
            <person name="Cohen S.P."/>
        </authorList>
    </citation>
    <scope>NUCLEOTIDE SEQUENCE [LARGE SCALE GENOMIC DNA]</scope>
    <source>
        <strain evidence="3 4">MS-2</strain>
    </source>
</reference>
<dbReference type="InterPro" id="IPR001245">
    <property type="entry name" value="Ser-Thr/Tyr_kinase_cat_dom"/>
</dbReference>
<dbReference type="Gene3D" id="1.10.510.10">
    <property type="entry name" value="Transferase(Phosphotransferase) domain 1"/>
    <property type="match status" value="1"/>
</dbReference>
<evidence type="ECO:0000313" key="4">
    <source>
        <dbReference type="Proteomes" id="UP001437256"/>
    </source>
</evidence>
<evidence type="ECO:0000259" key="2">
    <source>
        <dbReference type="PROSITE" id="PS50011"/>
    </source>
</evidence>
<dbReference type="Proteomes" id="UP001437256">
    <property type="component" value="Unassembled WGS sequence"/>
</dbReference>
<evidence type="ECO:0000313" key="3">
    <source>
        <dbReference type="EMBL" id="KAL0061834.1"/>
    </source>
</evidence>
<keyword evidence="3" id="KW-0371">Homeobox</keyword>
<dbReference type="InterPro" id="IPR011009">
    <property type="entry name" value="Kinase-like_dom_sf"/>
</dbReference>
<feature type="compositionally biased region" description="Basic and acidic residues" evidence="1">
    <location>
        <begin position="509"/>
        <end position="518"/>
    </location>
</feature>
<dbReference type="SMART" id="SM00220">
    <property type="entry name" value="S_TKc"/>
    <property type="match status" value="1"/>
</dbReference>
<dbReference type="PROSITE" id="PS50011">
    <property type="entry name" value="PROTEIN_KINASE_DOM"/>
    <property type="match status" value="1"/>
</dbReference>
<comment type="caution">
    <text evidence="3">The sequence shown here is derived from an EMBL/GenBank/DDBJ whole genome shotgun (WGS) entry which is preliminary data.</text>
</comment>
<keyword evidence="4" id="KW-1185">Reference proteome</keyword>
<dbReference type="InterPro" id="IPR000719">
    <property type="entry name" value="Prot_kinase_dom"/>
</dbReference>
<dbReference type="InterPro" id="IPR008271">
    <property type="entry name" value="Ser/Thr_kinase_AS"/>
</dbReference>
<accession>A0ABR2ZKW8</accession>
<feature type="region of interest" description="Disordered" evidence="1">
    <location>
        <begin position="596"/>
        <end position="618"/>
    </location>
</feature>
<organism evidence="3 4">
    <name type="scientific">Marasmius tenuissimus</name>
    <dbReference type="NCBI Taxonomy" id="585030"/>
    <lineage>
        <taxon>Eukaryota</taxon>
        <taxon>Fungi</taxon>
        <taxon>Dikarya</taxon>
        <taxon>Basidiomycota</taxon>
        <taxon>Agaricomycotina</taxon>
        <taxon>Agaricomycetes</taxon>
        <taxon>Agaricomycetidae</taxon>
        <taxon>Agaricales</taxon>
        <taxon>Marasmiineae</taxon>
        <taxon>Marasmiaceae</taxon>
        <taxon>Marasmius</taxon>
    </lineage>
</organism>